<dbReference type="AlphaFoldDB" id="A0A8J3IU57"/>
<dbReference type="Proteomes" id="UP000597444">
    <property type="component" value="Unassembled WGS sequence"/>
</dbReference>
<sequence>MQCMIVVVLVAEYSPKVSTITTEDILMGTTMLAHTTAPAHRNRPNATITHEATDRGTMMQCMTVFIKPAEHSSKA</sequence>
<dbReference type="EMBL" id="BNJK01000002">
    <property type="protein sequence ID" value="GHO97924.1"/>
    <property type="molecule type" value="Genomic_DNA"/>
</dbReference>
<evidence type="ECO:0000313" key="2">
    <source>
        <dbReference type="Proteomes" id="UP000597444"/>
    </source>
</evidence>
<organism evidence="1 2">
    <name type="scientific">Reticulibacter mediterranei</name>
    <dbReference type="NCBI Taxonomy" id="2778369"/>
    <lineage>
        <taxon>Bacteria</taxon>
        <taxon>Bacillati</taxon>
        <taxon>Chloroflexota</taxon>
        <taxon>Ktedonobacteria</taxon>
        <taxon>Ktedonobacterales</taxon>
        <taxon>Reticulibacteraceae</taxon>
        <taxon>Reticulibacter</taxon>
    </lineage>
</organism>
<keyword evidence="2" id="KW-1185">Reference proteome</keyword>
<reference evidence="1" key="1">
    <citation type="submission" date="2020-10" db="EMBL/GenBank/DDBJ databases">
        <title>Taxonomic study of unclassified bacteria belonging to the class Ktedonobacteria.</title>
        <authorList>
            <person name="Yabe S."/>
            <person name="Wang C.M."/>
            <person name="Zheng Y."/>
            <person name="Sakai Y."/>
            <person name="Cavaletti L."/>
            <person name="Monciardini P."/>
            <person name="Donadio S."/>
        </authorList>
    </citation>
    <scope>NUCLEOTIDE SEQUENCE</scope>
    <source>
        <strain evidence="1">ID150040</strain>
    </source>
</reference>
<protein>
    <submittedName>
        <fullName evidence="1">Uncharacterized protein</fullName>
    </submittedName>
</protein>
<gene>
    <name evidence="1" type="ORF">KSF_079720</name>
</gene>
<accession>A0A8J3IU57</accession>
<evidence type="ECO:0000313" key="1">
    <source>
        <dbReference type="EMBL" id="GHO97924.1"/>
    </source>
</evidence>
<proteinExistence type="predicted"/>
<comment type="caution">
    <text evidence="1">The sequence shown here is derived from an EMBL/GenBank/DDBJ whole genome shotgun (WGS) entry which is preliminary data.</text>
</comment>
<name>A0A8J3IU57_9CHLR</name>